<dbReference type="GO" id="GO:0017183">
    <property type="term" value="P:protein histidyl modification to diphthamide"/>
    <property type="evidence" value="ECO:0007669"/>
    <property type="project" value="TreeGrafter"/>
</dbReference>
<evidence type="ECO:0000313" key="10">
    <source>
        <dbReference type="Proteomes" id="UP001152888"/>
    </source>
</evidence>
<dbReference type="Proteomes" id="UP001152888">
    <property type="component" value="Unassembled WGS sequence"/>
</dbReference>
<dbReference type="PANTHER" id="PTHR46042">
    <property type="entry name" value="DIPHTHINE METHYLTRANSFERASE"/>
    <property type="match status" value="1"/>
</dbReference>
<sequence>MNQILNNGIIIVKVGCPNKKRLGRILLFTTDPKCGLKLQQTLNTAAVLDQKWCPVKPDGSPILGVVNAEKSIQIYRLKDELQLEEVTSFTFDDDPSETLILSLDWSRSGGDLEIVCSDSKGRVHLLQFKEDQLMIQHSHHAHGYEAWISAFCYHDLNIYFSGGDDCMFFKYDKRVSQGPVAKNRSHEAGVTSLHSHSSKEYVIATASYDEFIRLWDHRTMKHEMSKIKMPDTLWRLKWDPFEKSHLLAACMLGGVHVVDAANIQKLKIIAHHYDHKNLAYGADWCHLDAKMYTKRISVSCYCSKAEKVEDEGPIKFSSSPARQYRAETTRKGYTESRLWYEPHIILASLTVFMVYFCILREENDIDQELGRSLYSRIEGLEELQLKQSLEYNRQHNLDTQDIIRRLRELEMEKKNQDKNIN</sequence>
<dbReference type="EC" id="3.1.1.97" evidence="6"/>
<reference evidence="9" key="1">
    <citation type="submission" date="2022-03" db="EMBL/GenBank/DDBJ databases">
        <authorList>
            <person name="Sayadi A."/>
        </authorList>
    </citation>
    <scope>NUCLEOTIDE SEQUENCE</scope>
</reference>
<evidence type="ECO:0000256" key="2">
    <source>
        <dbReference type="ARBA" id="ARBA00022574"/>
    </source>
</evidence>
<feature type="repeat" description="WD" evidence="8">
    <location>
        <begin position="183"/>
        <end position="225"/>
    </location>
</feature>
<dbReference type="GO" id="GO:0061685">
    <property type="term" value="F:diphthine methylesterase activity"/>
    <property type="evidence" value="ECO:0007669"/>
    <property type="project" value="UniProtKB-EC"/>
</dbReference>
<dbReference type="OrthoDB" id="1930760at2759"/>
<evidence type="ECO:0000256" key="4">
    <source>
        <dbReference type="ARBA" id="ARBA00022801"/>
    </source>
</evidence>
<organism evidence="9 10">
    <name type="scientific">Acanthoscelides obtectus</name>
    <name type="common">Bean weevil</name>
    <name type="synonym">Bruchus obtectus</name>
    <dbReference type="NCBI Taxonomy" id="200917"/>
    <lineage>
        <taxon>Eukaryota</taxon>
        <taxon>Metazoa</taxon>
        <taxon>Ecdysozoa</taxon>
        <taxon>Arthropoda</taxon>
        <taxon>Hexapoda</taxon>
        <taxon>Insecta</taxon>
        <taxon>Pterygota</taxon>
        <taxon>Neoptera</taxon>
        <taxon>Endopterygota</taxon>
        <taxon>Coleoptera</taxon>
        <taxon>Polyphaga</taxon>
        <taxon>Cucujiformia</taxon>
        <taxon>Chrysomeloidea</taxon>
        <taxon>Chrysomelidae</taxon>
        <taxon>Bruchinae</taxon>
        <taxon>Bruchini</taxon>
        <taxon>Acanthoscelides</taxon>
    </lineage>
</organism>
<dbReference type="PROSITE" id="PS50082">
    <property type="entry name" value="WD_REPEATS_2"/>
    <property type="match status" value="1"/>
</dbReference>
<proteinExistence type="inferred from homology"/>
<dbReference type="Gene3D" id="2.130.10.10">
    <property type="entry name" value="YVTN repeat-like/Quinoprotein amine dehydrogenase"/>
    <property type="match status" value="1"/>
</dbReference>
<dbReference type="InterPro" id="IPR052415">
    <property type="entry name" value="Diphthine_MTase"/>
</dbReference>
<gene>
    <name evidence="9" type="ORF">ACAOBT_LOCUS12587</name>
</gene>
<dbReference type="GO" id="GO:0005737">
    <property type="term" value="C:cytoplasm"/>
    <property type="evidence" value="ECO:0007669"/>
    <property type="project" value="TreeGrafter"/>
</dbReference>
<evidence type="ECO:0000256" key="7">
    <source>
        <dbReference type="ARBA" id="ARBA00047551"/>
    </source>
</evidence>
<dbReference type="InterPro" id="IPR029160">
    <property type="entry name" value="UQCC4"/>
</dbReference>
<name>A0A9P0KKF6_ACAOB</name>
<protein>
    <recommendedName>
        <fullName evidence="6">methylated diphthine methylhydrolase</fullName>
        <ecNumber evidence="6">3.1.1.97</ecNumber>
    </recommendedName>
</protein>
<comment type="caution">
    <text evidence="9">The sequence shown here is derived from an EMBL/GenBank/DDBJ whole genome shotgun (WGS) entry which is preliminary data.</text>
</comment>
<dbReference type="PANTHER" id="PTHR46042:SF1">
    <property type="entry name" value="DIPHTHINE METHYLTRANSFERASE"/>
    <property type="match status" value="1"/>
</dbReference>
<dbReference type="Pfam" id="PF00400">
    <property type="entry name" value="WD40"/>
    <property type="match status" value="1"/>
</dbReference>
<comment type="similarity">
    <text evidence="5">Belongs to the DPH7 family.</text>
</comment>
<dbReference type="InterPro" id="IPR036322">
    <property type="entry name" value="WD40_repeat_dom_sf"/>
</dbReference>
<keyword evidence="3" id="KW-0677">Repeat</keyword>
<comment type="catalytic activity">
    <reaction evidence="7">
        <text>diphthine methyl ester-[translation elongation factor 2] + H2O = diphthine-[translation elongation factor 2] + methanol + H(+)</text>
        <dbReference type="Rhea" id="RHEA:42656"/>
        <dbReference type="Rhea" id="RHEA-COMP:10172"/>
        <dbReference type="Rhea" id="RHEA-COMP:10173"/>
        <dbReference type="ChEBI" id="CHEBI:15377"/>
        <dbReference type="ChEBI" id="CHEBI:15378"/>
        <dbReference type="ChEBI" id="CHEBI:17790"/>
        <dbReference type="ChEBI" id="CHEBI:79005"/>
        <dbReference type="ChEBI" id="CHEBI:82696"/>
        <dbReference type="EC" id="3.1.1.97"/>
    </reaction>
</comment>
<comment type="pathway">
    <text evidence="1">Protein modification; peptidyl-diphthamide biosynthesis.</text>
</comment>
<dbReference type="SMART" id="SM00320">
    <property type="entry name" value="WD40"/>
    <property type="match status" value="4"/>
</dbReference>
<evidence type="ECO:0000313" key="9">
    <source>
        <dbReference type="EMBL" id="CAH1977311.1"/>
    </source>
</evidence>
<evidence type="ECO:0000256" key="1">
    <source>
        <dbReference type="ARBA" id="ARBA00005156"/>
    </source>
</evidence>
<accession>A0A9P0KKF6</accession>
<keyword evidence="10" id="KW-1185">Reference proteome</keyword>
<keyword evidence="4" id="KW-0378">Hydrolase</keyword>
<evidence type="ECO:0000256" key="6">
    <source>
        <dbReference type="ARBA" id="ARBA00039131"/>
    </source>
</evidence>
<evidence type="ECO:0000256" key="5">
    <source>
        <dbReference type="ARBA" id="ARBA00038092"/>
    </source>
</evidence>
<dbReference type="EMBL" id="CAKOFQ010006857">
    <property type="protein sequence ID" value="CAH1977311.1"/>
    <property type="molecule type" value="Genomic_DNA"/>
</dbReference>
<evidence type="ECO:0000256" key="8">
    <source>
        <dbReference type="PROSITE-ProRule" id="PRU00221"/>
    </source>
</evidence>
<dbReference type="Pfam" id="PF15013">
    <property type="entry name" value="CCSMST1"/>
    <property type="match status" value="1"/>
</dbReference>
<dbReference type="InterPro" id="IPR015943">
    <property type="entry name" value="WD40/YVTN_repeat-like_dom_sf"/>
</dbReference>
<keyword evidence="2 8" id="KW-0853">WD repeat</keyword>
<evidence type="ECO:0000256" key="3">
    <source>
        <dbReference type="ARBA" id="ARBA00022737"/>
    </source>
</evidence>
<dbReference type="SUPFAM" id="SSF50978">
    <property type="entry name" value="WD40 repeat-like"/>
    <property type="match status" value="1"/>
</dbReference>
<dbReference type="InterPro" id="IPR001680">
    <property type="entry name" value="WD40_rpt"/>
</dbReference>
<dbReference type="AlphaFoldDB" id="A0A9P0KKF6"/>